<proteinExistence type="predicted"/>
<keyword evidence="3" id="KW-1185">Reference proteome</keyword>
<evidence type="ECO:0000313" key="3">
    <source>
        <dbReference type="Proteomes" id="UP001228044"/>
    </source>
</evidence>
<reference evidence="2 3" key="1">
    <citation type="submission" date="2023-06" db="EMBL/GenBank/DDBJ databases">
        <title>Pelomonas sp. PFR6 16S ribosomal RNA gene Genome sequencing and assembly.</title>
        <authorList>
            <person name="Woo H."/>
        </authorList>
    </citation>
    <scope>NUCLEOTIDE SEQUENCE [LARGE SCALE GENOMIC DNA]</scope>
    <source>
        <strain evidence="2 3">PFR6</strain>
    </source>
</reference>
<comment type="caution">
    <text evidence="2">The sequence shown here is derived from an EMBL/GenBank/DDBJ whole genome shotgun (WGS) entry which is preliminary data.</text>
</comment>
<evidence type="ECO:0000313" key="2">
    <source>
        <dbReference type="EMBL" id="MDN3921224.1"/>
    </source>
</evidence>
<dbReference type="Gene3D" id="3.40.190.10">
    <property type="entry name" value="Periplasmic binding protein-like II"/>
    <property type="match status" value="2"/>
</dbReference>
<feature type="chain" id="PRO_5045644652" description="Solute-binding protein family 3/N-terminal domain-containing protein" evidence="1">
    <location>
        <begin position="29"/>
        <end position="284"/>
    </location>
</feature>
<dbReference type="SUPFAM" id="SSF53850">
    <property type="entry name" value="Periplasmic binding protein-like II"/>
    <property type="match status" value="1"/>
</dbReference>
<dbReference type="Proteomes" id="UP001228044">
    <property type="component" value="Unassembled WGS sequence"/>
</dbReference>
<organism evidence="2 3">
    <name type="scientific">Roseateles violae</name>
    <dbReference type="NCBI Taxonomy" id="3058042"/>
    <lineage>
        <taxon>Bacteria</taxon>
        <taxon>Pseudomonadati</taxon>
        <taxon>Pseudomonadota</taxon>
        <taxon>Betaproteobacteria</taxon>
        <taxon>Burkholderiales</taxon>
        <taxon>Sphaerotilaceae</taxon>
        <taxon>Roseateles</taxon>
    </lineage>
</organism>
<accession>A0ABT8DX80</accession>
<evidence type="ECO:0008006" key="4">
    <source>
        <dbReference type="Google" id="ProtNLM"/>
    </source>
</evidence>
<protein>
    <recommendedName>
        <fullName evidence="4">Solute-binding protein family 3/N-terminal domain-containing protein</fullName>
    </recommendedName>
</protein>
<evidence type="ECO:0000256" key="1">
    <source>
        <dbReference type="SAM" id="SignalP"/>
    </source>
</evidence>
<name>A0ABT8DX80_9BURK</name>
<dbReference type="EMBL" id="JAUHHC010000003">
    <property type="protein sequence ID" value="MDN3921224.1"/>
    <property type="molecule type" value="Genomic_DNA"/>
</dbReference>
<sequence>MRRAALRLAACASLGLALCRPAAVSAAAAEGGTAAPPIALRLCTADQPFYPFTLPDGRGRHQHLLRLAAGQLRLQLINYTAPRPRCLQDLRSGHADAAVGLYAEDRLSYAAYPLDAGGRVDPQRGLGPIRFMVYRRRGSAVGWDGQRFDKLGGGSVGVQAGYVYGPRLAALGVPIDDRGVGAEQLMLKLERGRNEAVIMQEEEGQRLLDQRFAASLEQLEPPFDVEMLYLLVARSFQAAHPQLVERYWRAIAAARQSPAYQQYRPAPPLLPAAAGPAASTASGK</sequence>
<dbReference type="RefSeq" id="WP_290359525.1">
    <property type="nucleotide sequence ID" value="NZ_JAUHHC010000003.1"/>
</dbReference>
<gene>
    <name evidence="2" type="ORF">QWJ38_13105</name>
</gene>
<feature type="signal peptide" evidence="1">
    <location>
        <begin position="1"/>
        <end position="28"/>
    </location>
</feature>
<keyword evidence="1" id="KW-0732">Signal</keyword>